<dbReference type="STRING" id="35570.A0A1I8QF71"/>
<protein>
    <recommendedName>
        <fullName evidence="3">t-SNARE coiled-coil homology domain-containing protein</fullName>
    </recommendedName>
</protein>
<dbReference type="GO" id="GO:0006886">
    <property type="term" value="P:intracellular protein transport"/>
    <property type="evidence" value="ECO:0007669"/>
    <property type="project" value="InterPro"/>
</dbReference>
<evidence type="ECO:0000313" key="5">
    <source>
        <dbReference type="Proteomes" id="UP000095300"/>
    </source>
</evidence>
<dbReference type="InterPro" id="IPR010989">
    <property type="entry name" value="SNARE"/>
</dbReference>
<evidence type="ECO:0000313" key="4">
    <source>
        <dbReference type="EnsemblMetazoa" id="SCAU016580-PB"/>
    </source>
</evidence>
<name>A0A1I8QF71_STOCA</name>
<dbReference type="GO" id="GO:0005484">
    <property type="term" value="F:SNAP receptor activity"/>
    <property type="evidence" value="ECO:0007669"/>
    <property type="project" value="InterPro"/>
</dbReference>
<dbReference type="KEGG" id="scac:106088510"/>
<evidence type="ECO:0000256" key="2">
    <source>
        <dbReference type="ARBA" id="ARBA00009063"/>
    </source>
</evidence>
<dbReference type="AlphaFoldDB" id="A0A1I8QF71"/>
<organism evidence="4 5">
    <name type="scientific">Stomoxys calcitrans</name>
    <name type="common">Stable fly</name>
    <name type="synonym">Conops calcitrans</name>
    <dbReference type="NCBI Taxonomy" id="35570"/>
    <lineage>
        <taxon>Eukaryota</taxon>
        <taxon>Metazoa</taxon>
        <taxon>Ecdysozoa</taxon>
        <taxon>Arthropoda</taxon>
        <taxon>Hexapoda</taxon>
        <taxon>Insecta</taxon>
        <taxon>Pterygota</taxon>
        <taxon>Neoptera</taxon>
        <taxon>Endopterygota</taxon>
        <taxon>Diptera</taxon>
        <taxon>Brachycera</taxon>
        <taxon>Muscomorpha</taxon>
        <taxon>Muscoidea</taxon>
        <taxon>Muscidae</taxon>
        <taxon>Stomoxys</taxon>
    </lineage>
</organism>
<keyword evidence="5" id="KW-1185">Reference proteome</keyword>
<feature type="domain" description="T-SNARE coiled-coil homology" evidence="3">
    <location>
        <begin position="212"/>
        <end position="274"/>
    </location>
</feature>
<gene>
    <name evidence="4" type="primary">106088510</name>
</gene>
<evidence type="ECO:0000256" key="1">
    <source>
        <dbReference type="ARBA" id="ARBA00004211"/>
    </source>
</evidence>
<reference evidence="4" key="1">
    <citation type="submission" date="2020-05" db="UniProtKB">
        <authorList>
            <consortium name="EnsemblMetazoa"/>
        </authorList>
    </citation>
    <scope>IDENTIFICATION</scope>
    <source>
        <strain evidence="4">USDA</strain>
    </source>
</reference>
<dbReference type="Gene3D" id="1.20.58.70">
    <property type="match status" value="1"/>
</dbReference>
<dbReference type="SUPFAM" id="SSF47661">
    <property type="entry name" value="t-snare proteins"/>
    <property type="match status" value="1"/>
</dbReference>
<dbReference type="PROSITE" id="PS00914">
    <property type="entry name" value="SYNTAXIN"/>
    <property type="match status" value="1"/>
</dbReference>
<dbReference type="SMART" id="SM00397">
    <property type="entry name" value="t_SNARE"/>
    <property type="match status" value="1"/>
</dbReference>
<comment type="subcellular location">
    <subcellularLocation>
        <location evidence="1">Membrane</location>
        <topology evidence="1">Single-pass type IV membrane protein</topology>
    </subcellularLocation>
</comment>
<dbReference type="PROSITE" id="PS50192">
    <property type="entry name" value="T_SNARE"/>
    <property type="match status" value="1"/>
</dbReference>
<dbReference type="EnsemblMetazoa" id="SCAU016580-RB">
    <property type="protein sequence ID" value="SCAU016580-PB"/>
    <property type="gene ID" value="SCAU016580"/>
</dbReference>
<dbReference type="InterPro" id="IPR006012">
    <property type="entry name" value="Syntaxin/epimorphin_CS"/>
</dbReference>
<comment type="similarity">
    <text evidence="2">Belongs to the syntaxin family.</text>
</comment>
<proteinExistence type="inferred from homology"/>
<dbReference type="GO" id="GO:0016192">
    <property type="term" value="P:vesicle-mediated transport"/>
    <property type="evidence" value="ECO:0007669"/>
    <property type="project" value="InterPro"/>
</dbReference>
<dbReference type="InterPro" id="IPR000727">
    <property type="entry name" value="T_SNARE_dom"/>
</dbReference>
<dbReference type="GO" id="GO:0016020">
    <property type="term" value="C:membrane"/>
    <property type="evidence" value="ECO:0007669"/>
    <property type="project" value="UniProtKB-SubCell"/>
</dbReference>
<dbReference type="Proteomes" id="UP000095300">
    <property type="component" value="Unassembled WGS sequence"/>
</dbReference>
<dbReference type="OrthoDB" id="10255013at2759"/>
<sequence>MIRDRLEELKQQETQLDHASSSDSLCIISEDELVEYVREGGNEVESEFVIIPLKPAIEALLKVYSEILREFHIITNNLEIMKDMIAAKNAKSFNEKEFFKTRQSSIQTGNNIMGQFQILETNLPKQNDFSTLARMKRILYYGLFQKYVEIWTETEQFLQNYEANTRKTLKTQSKILNIELNEEEIEALVSNKQTNLYACNILEDTEHARKTLDALTARLGDLKKLEKSLAEVHSMFIELQRMVVEQSVVMQSIEKHFLDAENYVEEAVEDIKHAEELHKKGVKFFNMFSMFNSKKKVITEMAKETNSVPVI</sequence>
<accession>A0A1I8QF71</accession>
<dbReference type="VEuPathDB" id="VectorBase:SCAU016580"/>
<evidence type="ECO:0000259" key="3">
    <source>
        <dbReference type="PROSITE" id="PS50192"/>
    </source>
</evidence>